<keyword evidence="3" id="KW-0646">Protease inhibitor</keyword>
<dbReference type="PROSITE" id="PS51257">
    <property type="entry name" value="PROKAR_LIPOPROTEIN"/>
    <property type="match status" value="1"/>
</dbReference>
<dbReference type="Pfam" id="PF01835">
    <property type="entry name" value="MG2"/>
    <property type="match status" value="1"/>
</dbReference>
<dbReference type="InterPro" id="IPR049120">
    <property type="entry name" value="A2M_bMG2"/>
</dbReference>
<dbReference type="InterPro" id="IPR041462">
    <property type="entry name" value="Bact_A2M_MG6"/>
</dbReference>
<dbReference type="InterPro" id="IPR041203">
    <property type="entry name" value="Bact_A2M_MG5"/>
</dbReference>
<evidence type="ECO:0000256" key="2">
    <source>
        <dbReference type="ARBA" id="ARBA00022729"/>
    </source>
</evidence>
<accession>A0ABV3YUD0</accession>
<dbReference type="Pfam" id="PF07678">
    <property type="entry name" value="TED_complement"/>
    <property type="match status" value="1"/>
</dbReference>
<dbReference type="Pfam" id="PF07703">
    <property type="entry name" value="A2M_BRD"/>
    <property type="match status" value="1"/>
</dbReference>
<keyword evidence="9" id="KW-1185">Reference proteome</keyword>
<comment type="similarity">
    <text evidence="1">Belongs to the protease inhibitor I39 (alpha-2-macroglobulin) family. Bacterial alpha-2-macroglobulin subfamily.</text>
</comment>
<reference evidence="8 9" key="1">
    <citation type="submission" date="2024-07" db="EMBL/GenBank/DDBJ databases">
        <authorList>
            <person name="Li M."/>
        </authorList>
    </citation>
    <scope>NUCLEOTIDE SEQUENCE [LARGE SCALE GENOMIC DNA]</scope>
    <source>
        <strain evidence="8 9">25A3E</strain>
    </source>
</reference>
<dbReference type="Pfam" id="PF00207">
    <property type="entry name" value="A2M"/>
    <property type="match status" value="1"/>
</dbReference>
<dbReference type="InterPro" id="IPR011626">
    <property type="entry name" value="Alpha-macroglobulin_TED"/>
</dbReference>
<evidence type="ECO:0000259" key="6">
    <source>
        <dbReference type="SMART" id="SM01359"/>
    </source>
</evidence>
<dbReference type="InterPro" id="IPR008930">
    <property type="entry name" value="Terpenoid_cyclase/PrenylTrfase"/>
</dbReference>
<evidence type="ECO:0000313" key="8">
    <source>
        <dbReference type="EMBL" id="MEX6501563.1"/>
    </source>
</evidence>
<dbReference type="Pfam" id="PF11974">
    <property type="entry name" value="bMG3"/>
    <property type="match status" value="1"/>
</dbReference>
<dbReference type="PIRSF" id="PIRSF038980">
    <property type="entry name" value="A2M_bac"/>
    <property type="match status" value="1"/>
</dbReference>
<dbReference type="EMBL" id="JBFTEG010000003">
    <property type="protein sequence ID" value="MEX6501563.1"/>
    <property type="molecule type" value="Genomic_DNA"/>
</dbReference>
<dbReference type="InterPro" id="IPR001599">
    <property type="entry name" value="Macroglobln_a2"/>
</dbReference>
<dbReference type="InterPro" id="IPR049122">
    <property type="entry name" value="A2MG_CUB"/>
</dbReference>
<dbReference type="Pfam" id="PF17970">
    <property type="entry name" value="bMG1"/>
    <property type="match status" value="1"/>
</dbReference>
<dbReference type="InterPro" id="IPR021868">
    <property type="entry name" value="Alpha_2_Macroglob_MG3"/>
</dbReference>
<organism evidence="8 9">
    <name type="scientific">Pseudomonas zhanjiangensis</name>
    <dbReference type="NCBI Taxonomy" id="3239015"/>
    <lineage>
        <taxon>Bacteria</taxon>
        <taxon>Pseudomonadati</taxon>
        <taxon>Pseudomonadota</taxon>
        <taxon>Gammaproteobacteria</taxon>
        <taxon>Pseudomonadales</taxon>
        <taxon>Pseudomonadaceae</taxon>
        <taxon>Pseudomonas</taxon>
    </lineage>
</organism>
<keyword evidence="2 5" id="KW-0732">Signal</keyword>
<feature type="chain" id="PRO_5045964997" description="Alpha-2-macroglobulin" evidence="5">
    <location>
        <begin position="22"/>
        <end position="1635"/>
    </location>
</feature>
<evidence type="ECO:0000256" key="4">
    <source>
        <dbReference type="SAM" id="MobiDB-lite"/>
    </source>
</evidence>
<evidence type="ECO:0000256" key="1">
    <source>
        <dbReference type="ARBA" id="ARBA00010556"/>
    </source>
</evidence>
<dbReference type="Pfam" id="PF21142">
    <property type="entry name" value="A2M_bMG2"/>
    <property type="match status" value="1"/>
</dbReference>
<dbReference type="SMART" id="SM01359">
    <property type="entry name" value="A2M_N_2"/>
    <property type="match status" value="1"/>
</dbReference>
<evidence type="ECO:0000259" key="7">
    <source>
        <dbReference type="SMART" id="SM01360"/>
    </source>
</evidence>
<feature type="domain" description="Alpha-2-macroglobulin bait region" evidence="6">
    <location>
        <begin position="736"/>
        <end position="884"/>
    </location>
</feature>
<dbReference type="InterPro" id="IPR047565">
    <property type="entry name" value="Alpha-macroglob_thiol-ester_cl"/>
</dbReference>
<dbReference type="RefSeq" id="WP_369286535.1">
    <property type="nucleotide sequence ID" value="NZ_JBFTEG010000003.1"/>
</dbReference>
<dbReference type="PANTHER" id="PTHR40094">
    <property type="entry name" value="ALPHA-2-MACROGLOBULIN HOMOLOG"/>
    <property type="match status" value="1"/>
</dbReference>
<dbReference type="InterPro" id="IPR041246">
    <property type="entry name" value="Bact_MG10"/>
</dbReference>
<dbReference type="Gene3D" id="1.50.10.20">
    <property type="match status" value="1"/>
</dbReference>
<keyword evidence="3" id="KW-1003">Cell membrane</keyword>
<dbReference type="Gene3D" id="2.60.40.1930">
    <property type="match status" value="1"/>
</dbReference>
<dbReference type="SUPFAM" id="SSF48239">
    <property type="entry name" value="Terpenoid cyclases/Protein prenyltransferases"/>
    <property type="match status" value="1"/>
</dbReference>
<comment type="function">
    <text evidence="3">Protects the bacterial cell from host peptidases.</text>
</comment>
<evidence type="ECO:0000313" key="9">
    <source>
        <dbReference type="Proteomes" id="UP001560296"/>
    </source>
</evidence>
<proteinExistence type="inferred from homology"/>
<dbReference type="SMART" id="SM01419">
    <property type="entry name" value="Thiol-ester_cl"/>
    <property type="match status" value="1"/>
</dbReference>
<feature type="domain" description="Alpha-2-macroglobulin" evidence="7">
    <location>
        <begin position="946"/>
        <end position="1035"/>
    </location>
</feature>
<dbReference type="PANTHER" id="PTHR40094:SF1">
    <property type="entry name" value="UBIQUITIN DOMAIN-CONTAINING PROTEIN"/>
    <property type="match status" value="1"/>
</dbReference>
<dbReference type="InterPro" id="IPR051802">
    <property type="entry name" value="YfhM-like"/>
</dbReference>
<dbReference type="Pfam" id="PF17962">
    <property type="entry name" value="bMG6"/>
    <property type="match status" value="1"/>
</dbReference>
<dbReference type="Proteomes" id="UP001560296">
    <property type="component" value="Unassembled WGS sequence"/>
</dbReference>
<sequence length="1635" mass="179242">MPNKGLLLALALSLLSACDSSTPEPAKVSTFEPPASTPAAAPPVDRAALAARYAGRELKVVDVSEVQLDGASSLSVSFSVPLEPEQDFAERLHLVDSKNGRVDGAWELADNLMELHLRHLEPRRKLVLTVDAGLRGVNGAELAEEYVSRLQTRDLQASVGFASRGSLLPTRLAEGLPVIALNVDAVNVEFFRIKPQALPKFLSQWGRSSNLDTWEARTLLPMAELVYGGRFDLNPARNTRETLLLPIAGLEPFKQPGVYLAVMREAGNYGYSQPATLFSLSDIGLSAHRYRQRLDVFTQALAGGKALAEVELELLDGKGRVLASGKTDAAGHAELPLAAKAELLLARQGEQTSLLRLDGPALDLAEFDIAGPRAQPLQFFVFGPRDLYRPGETVLLNALLRDADGRGVQAQPVHVEVRRPDAQVSRKFVWQADDAGLYQYQLALAEEAPTGRWQLQFDLGDGKPQLYEFAVEDFLPERLALELEGSDTPFKPGDSARFTVSGRYLYGAPAAGNRLGGQLYVRPLREAVASLPGYQFGSVTEQELSQDIELDEVKLDDQGKASLSIDSRWAEARSPLKLILQASLQESGGRPITRRLVQPVWPAERLPGLRGLFDGERVDADSLAEFEVLVADAAGHKLAAEQLSVRLIRERRDYYWNFSDSDGWSYHYNEKYLTLSEQRLDIADGATAKIGFPVEWGPYRVEVIDNQTGLLSSLRFWAGYRWQDNADGGAVRPDQVKLALDQPAYVEGDTARVRVTPPAAGSGYLLVESSDGPLWWREIQVPAEGQSFDIPIAKDWARHDLYVSALVIRPGEHRSNATPKRAVGLLHLPLQRAPRQLALNLSAAEHMRPNQPLKVRVQARNADGSVPEQVRVLVAAVDAGILNITDYPTPDPFAALFGRKAYGADQLDVYGQLIEAGQGRLARLAFGGDAALAAGGKRPDTGVLIVALQSQPLLLDEQGQGEVSLDIPDFNGELRLMAQAWTDERYGMAEAKTLVAAPLIAELSMPRFLAGGDETRLALDLSNLSGQAQQLKLQIAAEGPLSLVEPFEAQQSIELAAGQRSILRIPVRALGGYGQGRIRVEVQGLALPAEQLAPLRREWTLGIRPAYPAQLRHFRTVLKDQPWQLPAGTLEAFEPAGREALLALSSRPPLNLGEQIRALKAYPYGCLEQTTSGLYPSLYADAASLERLGLKAEPDAQRRRSIELGIERLLGMQRHNGGFGLWGADGDEEYWLTAYVTDFLLRAREQGFGVPPEALKKASERLLRYLQERHLIEVDYSDDASHSRFAVQAYAGYVLARSRQAPLGALRSLFERRQDAQSGLPLVHLAIALQQMGDAPRAEQALAAGLARSRDNRHWLGDYGSALRDQALILALLEEHDLAAGRREERLFVLADEVASQRWLSTQERNALYLAGRKLLDKPESAWQAELHSGALAFALSNAQPGIKLDGGELAAPLSLRNAGDEPLYQQLTLSGYPVEPPAAGGDNLRIFREYLGMDGRPLDLKALRSGELVLVHLMVEAKQRVPDALVVDLLPAGLELENQNLAQSAASLADASAAVKDWQKAMSHARIKHQEFRGDRYVAALDVNGYDSSHLLYLARAVTPGSYRVPPPQVESMYRPNWQALGESPGRLVVEERR</sequence>
<dbReference type="InterPro" id="IPR026284">
    <property type="entry name" value="A2MG_proteobact"/>
</dbReference>
<dbReference type="Pfam" id="PF17972">
    <property type="entry name" value="bMG5"/>
    <property type="match status" value="1"/>
</dbReference>
<dbReference type="InterPro" id="IPR002890">
    <property type="entry name" value="MG2"/>
</dbReference>
<dbReference type="CDD" id="cd02891">
    <property type="entry name" value="A2M_like"/>
    <property type="match status" value="1"/>
</dbReference>
<protein>
    <recommendedName>
        <fullName evidence="3">Alpha-2-macroglobulin</fullName>
    </recommendedName>
</protein>
<dbReference type="InterPro" id="IPR040639">
    <property type="entry name" value="A2MG_MG1"/>
</dbReference>
<comment type="caution">
    <text evidence="8">The sequence shown here is derived from an EMBL/GenBank/DDBJ whole genome shotgun (WGS) entry which is preliminary data.</text>
</comment>
<gene>
    <name evidence="8" type="ORF">AB5S05_05760</name>
</gene>
<evidence type="ECO:0000256" key="3">
    <source>
        <dbReference type="PIRNR" id="PIRNR038980"/>
    </source>
</evidence>
<dbReference type="Pfam" id="PF17973">
    <property type="entry name" value="bMG10"/>
    <property type="match status" value="1"/>
</dbReference>
<feature type="region of interest" description="Disordered" evidence="4">
    <location>
        <begin position="23"/>
        <end position="42"/>
    </location>
</feature>
<dbReference type="InterPro" id="IPR011625">
    <property type="entry name" value="A2M_N_BRD"/>
</dbReference>
<feature type="compositionally biased region" description="Low complexity" evidence="4">
    <location>
        <begin position="33"/>
        <end position="42"/>
    </location>
</feature>
<evidence type="ECO:0000256" key="5">
    <source>
        <dbReference type="SAM" id="SignalP"/>
    </source>
</evidence>
<name>A0ABV3YUD0_9PSED</name>
<keyword evidence="3" id="KW-0472">Membrane</keyword>
<dbReference type="Pfam" id="PF21765">
    <property type="entry name" value="CUB_A2MG"/>
    <property type="match status" value="1"/>
</dbReference>
<feature type="signal peptide" evidence="5">
    <location>
        <begin position="1"/>
        <end position="21"/>
    </location>
</feature>
<dbReference type="SMART" id="SM01360">
    <property type="entry name" value="A2M"/>
    <property type="match status" value="1"/>
</dbReference>